<keyword evidence="4 10" id="KW-0067">ATP-binding</keyword>
<dbReference type="InterPro" id="IPR003593">
    <property type="entry name" value="AAA+_ATPase"/>
</dbReference>
<dbReference type="SMART" id="SM00382">
    <property type="entry name" value="AAA"/>
    <property type="match status" value="1"/>
</dbReference>
<comment type="caution">
    <text evidence="10">The sequence shown here is derived from an EMBL/GenBank/DDBJ whole genome shotgun (WGS) entry which is preliminary data.</text>
</comment>
<dbReference type="Proteomes" id="UP000643810">
    <property type="component" value="Unassembled WGS sequence"/>
</dbReference>
<evidence type="ECO:0000259" key="9">
    <source>
        <dbReference type="PROSITE" id="PS50929"/>
    </source>
</evidence>
<keyword evidence="2 7" id="KW-0812">Transmembrane</keyword>
<dbReference type="SUPFAM" id="SSF90123">
    <property type="entry name" value="ABC transporter transmembrane region"/>
    <property type="match status" value="1"/>
</dbReference>
<dbReference type="PANTHER" id="PTHR43394">
    <property type="entry name" value="ATP-DEPENDENT PERMEASE MDL1, MITOCHONDRIAL"/>
    <property type="match status" value="1"/>
</dbReference>
<comment type="subcellular location">
    <subcellularLocation>
        <location evidence="1">Cell membrane</location>
        <topology evidence="1">Multi-pass membrane protein</topology>
    </subcellularLocation>
</comment>
<feature type="transmembrane region" description="Helical" evidence="7">
    <location>
        <begin position="27"/>
        <end position="48"/>
    </location>
</feature>
<dbReference type="PROSITE" id="PS00211">
    <property type="entry name" value="ABC_TRANSPORTER_1"/>
    <property type="match status" value="1"/>
</dbReference>
<evidence type="ECO:0000256" key="5">
    <source>
        <dbReference type="ARBA" id="ARBA00022989"/>
    </source>
</evidence>
<dbReference type="InterPro" id="IPR011527">
    <property type="entry name" value="ABC1_TM_dom"/>
</dbReference>
<feature type="transmembrane region" description="Helical" evidence="7">
    <location>
        <begin position="141"/>
        <end position="162"/>
    </location>
</feature>
<dbReference type="EMBL" id="JACOPG010000003">
    <property type="protein sequence ID" value="MBC5686551.1"/>
    <property type="molecule type" value="Genomic_DNA"/>
</dbReference>
<evidence type="ECO:0000313" key="11">
    <source>
        <dbReference type="Proteomes" id="UP000643810"/>
    </source>
</evidence>
<dbReference type="InterPro" id="IPR017871">
    <property type="entry name" value="ABC_transporter-like_CS"/>
</dbReference>
<dbReference type="InterPro" id="IPR027417">
    <property type="entry name" value="P-loop_NTPase"/>
</dbReference>
<dbReference type="Gene3D" id="1.20.1560.10">
    <property type="entry name" value="ABC transporter type 1, transmembrane domain"/>
    <property type="match status" value="1"/>
</dbReference>
<evidence type="ECO:0000259" key="8">
    <source>
        <dbReference type="PROSITE" id="PS50893"/>
    </source>
</evidence>
<dbReference type="RefSeq" id="WP_186854360.1">
    <property type="nucleotide sequence ID" value="NZ_JACOPG010000003.1"/>
</dbReference>
<keyword evidence="6 7" id="KW-0472">Membrane</keyword>
<sequence>MSTKNEIKQSQVIKRVLVELKTYRLQIVLSLICAVLTVIFTLLVPVLTGKAVDCMIGSGQIQWDGLYQILEKMALAIVGTCFFQWLMNRINNYITYDITKNMRQKAFEKMLVMPIKNIDSHSHGDYMSRIATDADVFSDGLLMGFTQLFTGVLTILGTIFFMVRVSLPIALVVIALTPVSLLVAKFVASRTYAMFQLQAKHRGEQTAYADEMIENQSVVSAFSYNEKAKEEFDVLNDRLADSSFKATFYSSITNPTTRFVNSLIYSGVGVAGAILAIFGGITVGGLTSFLGYASQYAKPFNEISGVVTELQNAIACAARIFEIIDAPAVEESRENHLSDVEGKIVFEDVAFSYDPSKPLIEHLNLTVEPGQRIAIVGPTGSGKTTLINLLMRFYDTTHGKITIDGVDIRSISRANLREKFGMVLQETWLKEGTIRENLLFANPDATEEEMVQAARTSHAHEFIKRLPNGYDTYIKGDDGSLSQGEKQLLCIARLMLALPPMLILDEATSSIDTRTEMKIQEAFQTMMEGRTTFVVAHRLSTIREADVILYMQDGKVLEQGNHQELLEKNGYYAKLYRSQFVCGK</sequence>
<dbReference type="SUPFAM" id="SSF52540">
    <property type="entry name" value="P-loop containing nucleoside triphosphate hydrolases"/>
    <property type="match status" value="1"/>
</dbReference>
<evidence type="ECO:0000313" key="10">
    <source>
        <dbReference type="EMBL" id="MBC5686551.1"/>
    </source>
</evidence>
<dbReference type="PROSITE" id="PS50929">
    <property type="entry name" value="ABC_TM1F"/>
    <property type="match status" value="1"/>
</dbReference>
<gene>
    <name evidence="10" type="ORF">H8R94_08065</name>
</gene>
<feature type="domain" description="ABC transmembrane type-1" evidence="9">
    <location>
        <begin position="28"/>
        <end position="312"/>
    </location>
</feature>
<evidence type="ECO:0000256" key="1">
    <source>
        <dbReference type="ARBA" id="ARBA00004651"/>
    </source>
</evidence>
<dbReference type="InterPro" id="IPR003439">
    <property type="entry name" value="ABC_transporter-like_ATP-bd"/>
</dbReference>
<protein>
    <submittedName>
        <fullName evidence="10">ABC transporter ATP-binding protein</fullName>
    </submittedName>
</protein>
<reference evidence="10 11" key="1">
    <citation type="submission" date="2020-08" db="EMBL/GenBank/DDBJ databases">
        <title>Genome public.</title>
        <authorList>
            <person name="Liu C."/>
            <person name="Sun Q."/>
        </authorList>
    </citation>
    <scope>NUCLEOTIDE SEQUENCE [LARGE SCALE GENOMIC DNA]</scope>
    <source>
        <strain evidence="10 11">NSJ-9</strain>
    </source>
</reference>
<proteinExistence type="predicted"/>
<keyword evidence="3" id="KW-0547">Nucleotide-binding</keyword>
<evidence type="ECO:0000256" key="4">
    <source>
        <dbReference type="ARBA" id="ARBA00022840"/>
    </source>
</evidence>
<accession>A0ABR7GHL3</accession>
<dbReference type="Pfam" id="PF00005">
    <property type="entry name" value="ABC_tran"/>
    <property type="match status" value="1"/>
</dbReference>
<dbReference type="InterPro" id="IPR039421">
    <property type="entry name" value="Type_1_exporter"/>
</dbReference>
<dbReference type="PANTHER" id="PTHR43394:SF1">
    <property type="entry name" value="ATP-BINDING CASSETTE SUB-FAMILY B MEMBER 10, MITOCHONDRIAL"/>
    <property type="match status" value="1"/>
</dbReference>
<keyword evidence="5 7" id="KW-1133">Transmembrane helix</keyword>
<evidence type="ECO:0000256" key="6">
    <source>
        <dbReference type="ARBA" id="ARBA00023136"/>
    </source>
</evidence>
<evidence type="ECO:0000256" key="7">
    <source>
        <dbReference type="SAM" id="Phobius"/>
    </source>
</evidence>
<evidence type="ECO:0000256" key="3">
    <source>
        <dbReference type="ARBA" id="ARBA00022741"/>
    </source>
</evidence>
<dbReference type="CDD" id="cd03254">
    <property type="entry name" value="ABCC_Glucan_exporter_like"/>
    <property type="match status" value="1"/>
</dbReference>
<dbReference type="InterPro" id="IPR036640">
    <property type="entry name" value="ABC1_TM_sf"/>
</dbReference>
<dbReference type="GO" id="GO:0005524">
    <property type="term" value="F:ATP binding"/>
    <property type="evidence" value="ECO:0007669"/>
    <property type="project" value="UniProtKB-KW"/>
</dbReference>
<feature type="domain" description="ABC transporter" evidence="8">
    <location>
        <begin position="344"/>
        <end position="578"/>
    </location>
</feature>
<dbReference type="Pfam" id="PF00664">
    <property type="entry name" value="ABC_membrane"/>
    <property type="match status" value="1"/>
</dbReference>
<evidence type="ECO:0000256" key="2">
    <source>
        <dbReference type="ARBA" id="ARBA00022692"/>
    </source>
</evidence>
<feature type="transmembrane region" description="Helical" evidence="7">
    <location>
        <begin position="263"/>
        <end position="290"/>
    </location>
</feature>
<feature type="transmembrane region" description="Helical" evidence="7">
    <location>
        <begin position="169"/>
        <end position="188"/>
    </location>
</feature>
<keyword evidence="11" id="KW-1185">Reference proteome</keyword>
<dbReference type="PROSITE" id="PS50893">
    <property type="entry name" value="ABC_TRANSPORTER_2"/>
    <property type="match status" value="1"/>
</dbReference>
<dbReference type="Gene3D" id="3.40.50.300">
    <property type="entry name" value="P-loop containing nucleotide triphosphate hydrolases"/>
    <property type="match status" value="1"/>
</dbReference>
<dbReference type="CDD" id="cd18547">
    <property type="entry name" value="ABC_6TM_Tm288_like"/>
    <property type="match status" value="1"/>
</dbReference>
<organism evidence="10 11">
    <name type="scientific">Roseburia lenta</name>
    <dbReference type="NCBI Taxonomy" id="2763061"/>
    <lineage>
        <taxon>Bacteria</taxon>
        <taxon>Bacillati</taxon>
        <taxon>Bacillota</taxon>
        <taxon>Clostridia</taxon>
        <taxon>Lachnospirales</taxon>
        <taxon>Lachnospiraceae</taxon>
        <taxon>Roseburia</taxon>
    </lineage>
</organism>
<feature type="transmembrane region" description="Helical" evidence="7">
    <location>
        <begin position="69"/>
        <end position="87"/>
    </location>
</feature>
<name>A0ABR7GHL3_9FIRM</name>